<dbReference type="Gene3D" id="1.10.260.40">
    <property type="entry name" value="lambda repressor-like DNA-binding domains"/>
    <property type="match status" value="2"/>
</dbReference>
<evidence type="ECO:0000256" key="5">
    <source>
        <dbReference type="SAM" id="MobiDB-lite"/>
    </source>
</evidence>
<evidence type="ECO:0000313" key="7">
    <source>
        <dbReference type="EMBL" id="OAN31720.1"/>
    </source>
</evidence>
<gene>
    <name evidence="7" type="ORF">A4V15_11710</name>
</gene>
<dbReference type="RefSeq" id="WP_064306932.1">
    <property type="nucleotide sequence ID" value="NZ_LWCR01000003.1"/>
</dbReference>
<dbReference type="OrthoDB" id="5405994at2"/>
<dbReference type="GO" id="GO:0003677">
    <property type="term" value="F:DNA binding"/>
    <property type="evidence" value="ECO:0007669"/>
    <property type="project" value="UniProtKB-KW"/>
</dbReference>
<evidence type="ECO:0000259" key="6">
    <source>
        <dbReference type="PROSITE" id="PS51702"/>
    </source>
</evidence>
<keyword evidence="4" id="KW-0804">Transcription</keyword>
<organism evidence="7 8">
    <name type="scientific">Pseudomonas oryzihabitans</name>
    <dbReference type="NCBI Taxonomy" id="47885"/>
    <lineage>
        <taxon>Bacteria</taxon>
        <taxon>Pseudomonadati</taxon>
        <taxon>Pseudomonadota</taxon>
        <taxon>Gammaproteobacteria</taxon>
        <taxon>Pseudomonadales</taxon>
        <taxon>Pseudomonadaceae</taxon>
        <taxon>Pseudomonas</taxon>
    </lineage>
</organism>
<dbReference type="Proteomes" id="UP000078356">
    <property type="component" value="Unassembled WGS sequence"/>
</dbReference>
<keyword evidence="3" id="KW-0238">DNA-binding</keyword>
<dbReference type="InterPro" id="IPR038722">
    <property type="entry name" value="Ner_HTH_dom"/>
</dbReference>
<dbReference type="SUPFAM" id="SSF47413">
    <property type="entry name" value="lambda repressor-like DNA-binding domains"/>
    <property type="match status" value="2"/>
</dbReference>
<reference evidence="7 8" key="1">
    <citation type="submission" date="2016-04" db="EMBL/GenBank/DDBJ databases">
        <title>Draft Genome Sequences of Staphylococcus capitis Strain H36, S. capitis Strain H65, S. cohnii Strain H62, S. hominis Strain H69, Mycobacterium iranicum Strain H39, Plantibacter sp. Strain H53, Pseudomonas oryzihabitans Strain H72, and Microbacterium sp. Strain H83, isolated from residential settings.</title>
        <authorList>
            <person name="Lymperopoulou D."/>
            <person name="Adams R.I."/>
            <person name="Lindow S."/>
            <person name="Coil D.A."/>
            <person name="Jospin G."/>
            <person name="Eisen J.A."/>
        </authorList>
    </citation>
    <scope>NUCLEOTIDE SEQUENCE [LARGE SCALE GENOMIC DNA]</scope>
    <source>
        <strain evidence="7 8">H72</strain>
    </source>
</reference>
<dbReference type="Pfam" id="PF13693">
    <property type="entry name" value="HTH_35"/>
    <property type="match status" value="2"/>
</dbReference>
<evidence type="ECO:0000256" key="4">
    <source>
        <dbReference type="ARBA" id="ARBA00023163"/>
    </source>
</evidence>
<feature type="domain" description="HTH Mu-type" evidence="6">
    <location>
        <begin position="219"/>
        <end position="282"/>
    </location>
</feature>
<proteinExistence type="inferred from homology"/>
<dbReference type="AlphaFoldDB" id="A0A178LKT2"/>
<evidence type="ECO:0000256" key="1">
    <source>
        <dbReference type="ARBA" id="ARBA00006157"/>
    </source>
</evidence>
<evidence type="ECO:0000256" key="2">
    <source>
        <dbReference type="ARBA" id="ARBA00023015"/>
    </source>
</evidence>
<comment type="similarity">
    <text evidence="1">Belongs to the ner transcriptional regulatory family.</text>
</comment>
<keyword evidence="2" id="KW-0805">Transcription regulation</keyword>
<dbReference type="PROSITE" id="PS51702">
    <property type="entry name" value="HTH_MU"/>
    <property type="match status" value="1"/>
</dbReference>
<comment type="caution">
    <text evidence="7">The sequence shown here is derived from an EMBL/GenBank/DDBJ whole genome shotgun (WGS) entry which is preliminary data.</text>
</comment>
<dbReference type="InterPro" id="IPR010982">
    <property type="entry name" value="Lambda_DNA-bd_dom_sf"/>
</dbReference>
<evidence type="ECO:0000256" key="3">
    <source>
        <dbReference type="ARBA" id="ARBA00023125"/>
    </source>
</evidence>
<sequence length="354" mass="39302">MTNQWFEANRLERRWPAIRRALTQRGTNLTQLADSNQLSNLRTAARRTFPAAEAVIAEALQVTVEALFPERYGVPWSEAARQAFDALLEQLSGATAAQAGMEGFGMHVAQWETRPQPLQECPRTEPGRLRWIKARLQQRQFVLEHLTHHAGVTRKIFDSLGRSPHVGLQALIARCLGVSPRELWPERYGRDGRALGTDTPDGEHQERQVPEASRLSLGTGLWLPLRDMVGLPGLHGRFNAIRRRAQDERWILRVRFEVTEVLFTSLPPETKAHLLDVRSDPDIASRVEMTYAADPVPLSCSDQTAAPAAKVAAVEGGVRLGLVGESGQTLDVRICRRAVPSFAIALLGQGRNGT</sequence>
<protein>
    <recommendedName>
        <fullName evidence="6">HTH Mu-type domain-containing protein</fullName>
    </recommendedName>
</protein>
<dbReference type="InterPro" id="IPR003314">
    <property type="entry name" value="Mu-type_HTH"/>
</dbReference>
<evidence type="ECO:0000313" key="8">
    <source>
        <dbReference type="Proteomes" id="UP000078356"/>
    </source>
</evidence>
<accession>A0A178LKT2</accession>
<dbReference type="EMBL" id="LWCR01000003">
    <property type="protein sequence ID" value="OAN31720.1"/>
    <property type="molecule type" value="Genomic_DNA"/>
</dbReference>
<name>A0A178LKT2_9PSED</name>
<feature type="region of interest" description="Disordered" evidence="5">
    <location>
        <begin position="189"/>
        <end position="212"/>
    </location>
</feature>